<accession>A0A2W5KPK7</accession>
<name>A0A2W5KPK7_9GAMM</name>
<organism evidence="1 2">
    <name type="scientific">Rhodanobacter denitrificans</name>
    <dbReference type="NCBI Taxonomy" id="666685"/>
    <lineage>
        <taxon>Bacteria</taxon>
        <taxon>Pseudomonadati</taxon>
        <taxon>Pseudomonadota</taxon>
        <taxon>Gammaproteobacteria</taxon>
        <taxon>Lysobacterales</taxon>
        <taxon>Rhodanobacteraceae</taxon>
        <taxon>Rhodanobacter</taxon>
    </lineage>
</organism>
<dbReference type="EMBL" id="QFPO01000004">
    <property type="protein sequence ID" value="PZQ17408.1"/>
    <property type="molecule type" value="Genomic_DNA"/>
</dbReference>
<sequence length="202" mass="22176">MSEPSIVAPPGLRTRLREKLPEILIEAASVVLALLLALAANDWYDHRQEVERTATARKAIMAELAQNHRELLTAQPRLHQIVADLTAVLERPPDADREVKVNLGLSLLSQAAWQAALTTQAAQGFDFDWMTRVAQVYELQASYMHAQNAAVDAIAALPFRDELTNGQDVARRLISRMRALSQLADGLVGGYEDVLEESNGAG</sequence>
<reference evidence="1 2" key="1">
    <citation type="submission" date="2017-08" db="EMBL/GenBank/DDBJ databases">
        <title>Infants hospitalized years apart are colonized by the same room-sourced microbial strains.</title>
        <authorList>
            <person name="Brooks B."/>
            <person name="Olm M.R."/>
            <person name="Firek B.A."/>
            <person name="Baker R."/>
            <person name="Thomas B.C."/>
            <person name="Morowitz M.J."/>
            <person name="Banfield J.F."/>
        </authorList>
    </citation>
    <scope>NUCLEOTIDE SEQUENCE [LARGE SCALE GENOMIC DNA]</scope>
    <source>
        <strain evidence="1">S2_005_003_R2_42</strain>
    </source>
</reference>
<evidence type="ECO:0000313" key="2">
    <source>
        <dbReference type="Proteomes" id="UP000249046"/>
    </source>
</evidence>
<evidence type="ECO:0000313" key="1">
    <source>
        <dbReference type="EMBL" id="PZQ17408.1"/>
    </source>
</evidence>
<protein>
    <submittedName>
        <fullName evidence="1">Uncharacterized protein</fullName>
    </submittedName>
</protein>
<dbReference type="Proteomes" id="UP000249046">
    <property type="component" value="Unassembled WGS sequence"/>
</dbReference>
<dbReference type="AlphaFoldDB" id="A0A2W5KPK7"/>
<proteinExistence type="predicted"/>
<comment type="caution">
    <text evidence="1">The sequence shown here is derived from an EMBL/GenBank/DDBJ whole genome shotgun (WGS) entry which is preliminary data.</text>
</comment>
<gene>
    <name evidence="1" type="ORF">DI564_06285</name>
</gene>